<evidence type="ECO:0000256" key="1">
    <source>
        <dbReference type="SAM" id="MobiDB-lite"/>
    </source>
</evidence>
<dbReference type="AlphaFoldDB" id="A0A412WUX8"/>
<evidence type="ECO:0000313" key="3">
    <source>
        <dbReference type="Proteomes" id="UP000283589"/>
    </source>
</evidence>
<protein>
    <submittedName>
        <fullName evidence="2">Uncharacterized protein</fullName>
    </submittedName>
</protein>
<proteinExistence type="predicted"/>
<reference evidence="2 3" key="1">
    <citation type="submission" date="2018-08" db="EMBL/GenBank/DDBJ databases">
        <title>A genome reference for cultivated species of the human gut microbiota.</title>
        <authorList>
            <person name="Zou Y."/>
            <person name="Xue W."/>
            <person name="Luo G."/>
        </authorList>
    </citation>
    <scope>NUCLEOTIDE SEQUENCE [LARGE SCALE GENOMIC DNA]</scope>
    <source>
        <strain evidence="2 3">AF14-49</strain>
    </source>
</reference>
<accession>A0A412WUX8</accession>
<dbReference type="Proteomes" id="UP000283589">
    <property type="component" value="Unassembled WGS sequence"/>
</dbReference>
<feature type="region of interest" description="Disordered" evidence="1">
    <location>
        <begin position="154"/>
        <end position="182"/>
    </location>
</feature>
<dbReference type="RefSeq" id="WP_118261456.1">
    <property type="nucleotide sequence ID" value="NZ_CALBWO010000011.1"/>
</dbReference>
<comment type="caution">
    <text evidence="2">The sequence shown here is derived from an EMBL/GenBank/DDBJ whole genome shotgun (WGS) entry which is preliminary data.</text>
</comment>
<dbReference type="EMBL" id="QRZA01000040">
    <property type="protein sequence ID" value="RGV31063.1"/>
    <property type="molecule type" value="Genomic_DNA"/>
</dbReference>
<name>A0A412WUX8_9BACT</name>
<sequence>MKQVILLVLLLFGVNFSLFCQDVFKLGIVKGKNVTYEVKEYKWNYAEWTVRNIHNPDTMTRWEPVNNPGANVNLSSALQIGQIVRKRQCYPDHYDGFWLNIDPDRLHEIEQDIVKRFKVPEISEDRLKDLLTEDLPFCVFSNEILEVEKVMKVRKKRQKQDQKEWDQIRKEREREDRKQEKR</sequence>
<feature type="compositionally biased region" description="Basic and acidic residues" evidence="1">
    <location>
        <begin position="159"/>
        <end position="182"/>
    </location>
</feature>
<evidence type="ECO:0000313" key="2">
    <source>
        <dbReference type="EMBL" id="RGV31063.1"/>
    </source>
</evidence>
<gene>
    <name evidence="2" type="ORF">DWW18_18735</name>
</gene>
<organism evidence="2 3">
    <name type="scientific">Butyricimonas virosa</name>
    <dbReference type="NCBI Taxonomy" id="544645"/>
    <lineage>
        <taxon>Bacteria</taxon>
        <taxon>Pseudomonadati</taxon>
        <taxon>Bacteroidota</taxon>
        <taxon>Bacteroidia</taxon>
        <taxon>Bacteroidales</taxon>
        <taxon>Odoribacteraceae</taxon>
        <taxon>Butyricimonas</taxon>
    </lineage>
</organism>